<accession>A0A250KU48</accession>
<dbReference type="KEGG" id="mmai:sS8_3232"/>
<keyword evidence="2" id="KW-1185">Reference proteome</keyword>
<dbReference type="EMBL" id="AP017928">
    <property type="protein sequence ID" value="BBA35175.1"/>
    <property type="molecule type" value="Genomic_DNA"/>
</dbReference>
<name>A0A250KU48_9GAMM</name>
<evidence type="ECO:0000313" key="1">
    <source>
        <dbReference type="EMBL" id="BBA35175.1"/>
    </source>
</evidence>
<protein>
    <submittedName>
        <fullName evidence="1">Uncharacterized protein</fullName>
    </submittedName>
</protein>
<evidence type="ECO:0000313" key="2">
    <source>
        <dbReference type="Proteomes" id="UP000266313"/>
    </source>
</evidence>
<proteinExistence type="predicted"/>
<dbReference type="RefSeq" id="WP_119630424.1">
    <property type="nucleotide sequence ID" value="NZ_AP017928.1"/>
</dbReference>
<organism evidence="1 2">
    <name type="scientific">Methylocaldum marinum</name>
    <dbReference type="NCBI Taxonomy" id="1432792"/>
    <lineage>
        <taxon>Bacteria</taxon>
        <taxon>Pseudomonadati</taxon>
        <taxon>Pseudomonadota</taxon>
        <taxon>Gammaproteobacteria</taxon>
        <taxon>Methylococcales</taxon>
        <taxon>Methylococcaceae</taxon>
        <taxon>Methylocaldum</taxon>
    </lineage>
</organism>
<gene>
    <name evidence="1" type="ORF">sS8_3232</name>
</gene>
<sequence length="166" mass="18015">MLAASGCAHHATHMPEVAPAPQLGLNEFFKLPVGPKGLEPTDRLLAMNGKRVTVQGYMVKEEEPLPGLFMLTPVPTALAELADGPADYLPPATLFVHLPEESAAGIAAYRPGTWNVTGRLELGSRQEVNGRVSYVRLIPDRLEEVVAPQDKAVELQDHSAQPHHHH</sequence>
<dbReference type="AlphaFoldDB" id="A0A250KU48"/>
<reference evidence="1 2" key="1">
    <citation type="submission" date="2016-12" db="EMBL/GenBank/DDBJ databases">
        <title>Genome sequencing of Methylocaldum marinum.</title>
        <authorList>
            <person name="Takeuchi M."/>
            <person name="Kamagata Y."/>
            <person name="Hiraoka S."/>
            <person name="Oshima K."/>
            <person name="Hattori M."/>
            <person name="Iwasaki W."/>
        </authorList>
    </citation>
    <scope>NUCLEOTIDE SEQUENCE [LARGE SCALE GENOMIC DNA]</scope>
    <source>
        <strain evidence="1 2">S8</strain>
    </source>
</reference>
<dbReference type="Proteomes" id="UP000266313">
    <property type="component" value="Chromosome"/>
</dbReference>